<proteinExistence type="evidence at transcript level"/>
<evidence type="ECO:0000256" key="6">
    <source>
        <dbReference type="ARBA" id="ARBA00023136"/>
    </source>
</evidence>
<feature type="transmembrane region" description="Helical" evidence="12">
    <location>
        <begin position="214"/>
        <end position="240"/>
    </location>
</feature>
<protein>
    <recommendedName>
        <fullName evidence="12">Odorant receptor</fullName>
    </recommendedName>
</protein>
<keyword evidence="5 12" id="KW-1133">Transmembrane helix</keyword>
<dbReference type="GO" id="GO:0005549">
    <property type="term" value="F:odorant binding"/>
    <property type="evidence" value="ECO:0007669"/>
    <property type="project" value="InterPro"/>
</dbReference>
<comment type="subcellular location">
    <subcellularLocation>
        <location evidence="12">Cell membrane</location>
        <topology evidence="12">Multi-pass membrane protein</topology>
    </subcellularLocation>
    <subcellularLocation>
        <location evidence="1">Membrane</location>
        <topology evidence="1">Multi-pass membrane protein</topology>
    </subcellularLocation>
</comment>
<dbReference type="PANTHER" id="PTHR21137:SF37">
    <property type="entry name" value="ODORANT RECEPTOR 46A, ISOFORM B-RELATED"/>
    <property type="match status" value="1"/>
</dbReference>
<keyword evidence="4 12" id="KW-0552">Olfaction</keyword>
<dbReference type="GO" id="GO:0005886">
    <property type="term" value="C:plasma membrane"/>
    <property type="evidence" value="ECO:0007669"/>
    <property type="project" value="UniProtKB-SubCell"/>
</dbReference>
<dbReference type="Pfam" id="PF02949">
    <property type="entry name" value="7tm_6"/>
    <property type="match status" value="1"/>
</dbReference>
<dbReference type="EMBL" id="MK248982">
    <property type="protein sequence ID" value="QGW45396.1"/>
    <property type="molecule type" value="mRNA"/>
</dbReference>
<keyword evidence="8 12" id="KW-0807">Transducer</keyword>
<evidence type="ECO:0000256" key="4">
    <source>
        <dbReference type="ARBA" id="ARBA00022725"/>
    </source>
</evidence>
<comment type="similarity">
    <text evidence="10">Belongs to the insect chemoreceptor superfamily. Heteromeric odorant receptor channel (TC 1.A.69) family. Or2a subfamily.</text>
</comment>
<sequence length="344" mass="39191">MGFFSAFVAFSVGACKSGSIEAGIFLAQSGLAAFVLRVKLNLLIWKSDEILHLLHAVCIYTTPDHKSYTMVTDKMKNFTTFITVLITISCFTCVHAVIISPFLGSEKALFFDIAFPLDYKNDEMAFWIAYVYLTLFAMVPAMNGMIFNVLMWYLLYSFALRYKLFEHQIANIGHCAFYQNLTTIEKNKLYCGDLTAAIRTHADSRKIAGQLEVFFSRIFITSFVTSGVGICGSLYCLIAFHRSTNVSAQLVLFAILLYSVFDIFMLTYFGNETKVSSDRFTYCLFKSNWTEMPQSTKKSGLIFGELLMHPYEIFVFKVYPLTLETFTKILKSAYSMFNILNNFK</sequence>
<evidence type="ECO:0000256" key="1">
    <source>
        <dbReference type="ARBA" id="ARBA00004141"/>
    </source>
</evidence>
<evidence type="ECO:0000256" key="10">
    <source>
        <dbReference type="ARBA" id="ARBA00037946"/>
    </source>
</evidence>
<evidence type="ECO:0000256" key="12">
    <source>
        <dbReference type="RuleBase" id="RU351113"/>
    </source>
</evidence>
<evidence type="ECO:0000256" key="9">
    <source>
        <dbReference type="ARBA" id="ARBA00037764"/>
    </source>
</evidence>
<feature type="transmembrane region" description="Helical" evidence="12">
    <location>
        <begin position="246"/>
        <end position="269"/>
    </location>
</feature>
<evidence type="ECO:0000256" key="7">
    <source>
        <dbReference type="ARBA" id="ARBA00023170"/>
    </source>
</evidence>
<dbReference type="GO" id="GO:0004984">
    <property type="term" value="F:olfactory receptor activity"/>
    <property type="evidence" value="ECO:0007669"/>
    <property type="project" value="InterPro"/>
</dbReference>
<evidence type="ECO:0000256" key="8">
    <source>
        <dbReference type="ARBA" id="ARBA00023224"/>
    </source>
</evidence>
<keyword evidence="6 12" id="KW-0472">Membrane</keyword>
<comment type="function">
    <text evidence="9">Odorant receptor which mediates acceptance or avoidance behavior, depending on its substrates. The odorant receptor repertoire encodes a large collection of odor stimuli that vary widely in identity, intensity, and duration. May form a complex with Orco to form odorant-sensing units, providing sensitive and prolonged odorant signaling and calcium permeability.</text>
</comment>
<comment type="caution">
    <text evidence="12">Lacks conserved residue(s) required for the propagation of feature annotation.</text>
</comment>
<dbReference type="AlphaFoldDB" id="A0A6B9CFV1"/>
<evidence type="ECO:0000313" key="13">
    <source>
        <dbReference type="EMBL" id="QGW45396.1"/>
    </source>
</evidence>
<evidence type="ECO:0000256" key="2">
    <source>
        <dbReference type="ARBA" id="ARBA00022606"/>
    </source>
</evidence>
<dbReference type="InterPro" id="IPR004117">
    <property type="entry name" value="7tm6_olfct_rcpt"/>
</dbReference>
<evidence type="ECO:0000256" key="3">
    <source>
        <dbReference type="ARBA" id="ARBA00022692"/>
    </source>
</evidence>
<dbReference type="PANTHER" id="PTHR21137">
    <property type="entry name" value="ODORANT RECEPTOR"/>
    <property type="match status" value="1"/>
</dbReference>
<keyword evidence="3 12" id="KW-0812">Transmembrane</keyword>
<name>A0A6B9CFV1_9DIPT</name>
<comment type="subunit">
    <text evidence="11">Interacts with Orco. Complexes exist early in the endomembrane system in olfactory sensory neurons (OSNs), coupling these complexes to the conserved ciliary trafficking pathway.</text>
</comment>
<organism evidence="13">
    <name type="scientific">Bradysia odoriphaga</name>
    <dbReference type="NCBI Taxonomy" id="1564500"/>
    <lineage>
        <taxon>Eukaryota</taxon>
        <taxon>Metazoa</taxon>
        <taxon>Ecdysozoa</taxon>
        <taxon>Arthropoda</taxon>
        <taxon>Hexapoda</taxon>
        <taxon>Insecta</taxon>
        <taxon>Pterygota</taxon>
        <taxon>Neoptera</taxon>
        <taxon>Endopterygota</taxon>
        <taxon>Diptera</taxon>
        <taxon>Nematocera</taxon>
        <taxon>Sciaroidea</taxon>
        <taxon>Sciaridae</taxon>
        <taxon>Bradysia</taxon>
    </lineage>
</organism>
<reference evidence="13" key="1">
    <citation type="submission" date="2018-11" db="EMBL/GenBank/DDBJ databases">
        <authorList>
            <person name="Zhao Y."/>
            <person name="Mu W."/>
            <person name="Zhou C."/>
        </authorList>
    </citation>
    <scope>NUCLEOTIDE SEQUENCE</scope>
</reference>
<feature type="transmembrane region" description="Helical" evidence="12">
    <location>
        <begin position="124"/>
        <end position="155"/>
    </location>
</feature>
<feature type="transmembrane region" description="Helical" evidence="12">
    <location>
        <begin position="78"/>
        <end position="104"/>
    </location>
</feature>
<accession>A0A6B9CFV1</accession>
<keyword evidence="7 12" id="KW-0675">Receptor</keyword>
<evidence type="ECO:0000256" key="5">
    <source>
        <dbReference type="ARBA" id="ARBA00022989"/>
    </source>
</evidence>
<evidence type="ECO:0000256" key="11">
    <source>
        <dbReference type="ARBA" id="ARBA00038679"/>
    </source>
</evidence>
<keyword evidence="2 12" id="KW-0716">Sensory transduction</keyword>
<dbReference type="GO" id="GO:0007165">
    <property type="term" value="P:signal transduction"/>
    <property type="evidence" value="ECO:0007669"/>
    <property type="project" value="UniProtKB-KW"/>
</dbReference>